<evidence type="ECO:0000259" key="3">
    <source>
        <dbReference type="Pfam" id="PF23359"/>
    </source>
</evidence>
<evidence type="ECO:0000313" key="4">
    <source>
        <dbReference type="EMBL" id="PRZ11725.1"/>
    </source>
</evidence>
<dbReference type="Proteomes" id="UP000238217">
    <property type="component" value="Unassembled WGS sequence"/>
</dbReference>
<dbReference type="AlphaFoldDB" id="A0A2T0YAK0"/>
<comment type="caution">
    <text evidence="4">The sequence shown here is derived from an EMBL/GenBank/DDBJ whole genome shotgun (WGS) entry which is preliminary data.</text>
</comment>
<dbReference type="InterPro" id="IPR036625">
    <property type="entry name" value="E3-bd_dom_sf"/>
</dbReference>
<dbReference type="InterPro" id="IPR042261">
    <property type="entry name" value="Lsr2-like_dimerization"/>
</dbReference>
<dbReference type="Pfam" id="PF11774">
    <property type="entry name" value="Lsr2"/>
    <property type="match status" value="1"/>
</dbReference>
<feature type="domain" description="Lsr2 dimerization" evidence="2">
    <location>
        <begin position="1"/>
        <end position="56"/>
    </location>
</feature>
<gene>
    <name evidence="4" type="ORF">BCL67_1349</name>
</gene>
<dbReference type="Gene3D" id="3.30.60.230">
    <property type="entry name" value="Lsr2, dimerization domain"/>
    <property type="match status" value="1"/>
</dbReference>
<keyword evidence="5" id="KW-1185">Reference proteome</keyword>
<dbReference type="OrthoDB" id="4113332at2"/>
<dbReference type="Gene3D" id="4.10.320.10">
    <property type="entry name" value="E3-binding domain"/>
    <property type="match status" value="1"/>
</dbReference>
<keyword evidence="1" id="KW-0238">DNA-binding</keyword>
<evidence type="ECO:0000313" key="5">
    <source>
        <dbReference type="Proteomes" id="UP000238217"/>
    </source>
</evidence>
<protein>
    <submittedName>
        <fullName evidence="4">Lsr2 protein</fullName>
    </submittedName>
</protein>
<name>A0A2T0YAK0_9MICC</name>
<evidence type="ECO:0000259" key="2">
    <source>
        <dbReference type="Pfam" id="PF11774"/>
    </source>
</evidence>
<dbReference type="RefSeq" id="WP_106124139.1">
    <property type="nucleotide sequence ID" value="NZ_PVTY01000034.1"/>
</dbReference>
<dbReference type="GO" id="GO:0003677">
    <property type="term" value="F:DNA binding"/>
    <property type="evidence" value="ECO:0007669"/>
    <property type="project" value="UniProtKB-KW"/>
</dbReference>
<dbReference type="InterPro" id="IPR024412">
    <property type="entry name" value="Lsr2_dim_dom"/>
</dbReference>
<organism evidence="4 5">
    <name type="scientific">Nesterenkonia sandarakina</name>
    <dbReference type="NCBI Taxonomy" id="272918"/>
    <lineage>
        <taxon>Bacteria</taxon>
        <taxon>Bacillati</taxon>
        <taxon>Actinomycetota</taxon>
        <taxon>Actinomycetes</taxon>
        <taxon>Micrococcales</taxon>
        <taxon>Micrococcaceae</taxon>
        <taxon>Nesterenkonia</taxon>
    </lineage>
</organism>
<accession>A0A2T0YAK0</accession>
<dbReference type="Pfam" id="PF23359">
    <property type="entry name" value="Lsr2_DNA-bd"/>
    <property type="match status" value="1"/>
</dbReference>
<reference evidence="4 5" key="1">
    <citation type="submission" date="2018-03" db="EMBL/GenBank/DDBJ databases">
        <title>Comparative analysis of microorganisms from saline springs in Andes Mountain Range, Colombia.</title>
        <authorList>
            <person name="Rubin E."/>
        </authorList>
    </citation>
    <scope>NUCLEOTIDE SEQUENCE [LARGE SCALE GENOMIC DNA]</scope>
    <source>
        <strain evidence="4 5">CG 35</strain>
    </source>
</reference>
<sequence length="100" mass="11466">MAQKVEVVLVDDLDGSEAKETVTFGLDARFYEVDLSDDNAKELRETLKKYIRKGRAIAPPSPQNEARQIRDWAVKNGHQVSSRGRLHRDIVEAYRNAKKR</sequence>
<dbReference type="InterPro" id="IPR055370">
    <property type="entry name" value="Lsr2_DNA-bd"/>
</dbReference>
<dbReference type="EMBL" id="PVTY01000034">
    <property type="protein sequence ID" value="PRZ11725.1"/>
    <property type="molecule type" value="Genomic_DNA"/>
</dbReference>
<dbReference type="GO" id="GO:0016746">
    <property type="term" value="F:acyltransferase activity"/>
    <property type="evidence" value="ECO:0007669"/>
    <property type="project" value="InterPro"/>
</dbReference>
<proteinExistence type="predicted"/>
<feature type="domain" description="Lsr2 DNA-binding" evidence="3">
    <location>
        <begin position="63"/>
        <end position="97"/>
    </location>
</feature>
<evidence type="ECO:0000256" key="1">
    <source>
        <dbReference type="ARBA" id="ARBA00023125"/>
    </source>
</evidence>